<comment type="similarity">
    <text evidence="8">Belongs to the radical SAM superfamily. 7-carboxy-7-deazaguanine synthase family.</text>
</comment>
<evidence type="ECO:0000256" key="7">
    <source>
        <dbReference type="ARBA" id="ARBA00023239"/>
    </source>
</evidence>
<comment type="cofactor">
    <cofactor evidence="8">
        <name>S-adenosyl-L-methionine</name>
        <dbReference type="ChEBI" id="CHEBI:59789"/>
    </cofactor>
    <text evidence="8">Binds 1 S-adenosyl-L-methionine per subunit.</text>
</comment>
<comment type="function">
    <text evidence="8">Catalyzes the complex heterocyclic radical-mediated conversion of 6-carboxy-5,6,7,8-tetrahydropterin (CPH4) to 7-carboxy-7-deazaguanine (CDG), a step common to the biosynthetic pathways of all 7-deazapurine-containing compounds.</text>
</comment>
<comment type="catalytic activity">
    <reaction evidence="8">
        <text>6-carboxy-5,6,7,8-tetrahydropterin + H(+) = 7-carboxy-7-carbaguanine + NH4(+)</text>
        <dbReference type="Rhea" id="RHEA:27974"/>
        <dbReference type="ChEBI" id="CHEBI:15378"/>
        <dbReference type="ChEBI" id="CHEBI:28938"/>
        <dbReference type="ChEBI" id="CHEBI:61032"/>
        <dbReference type="ChEBI" id="CHEBI:61036"/>
        <dbReference type="EC" id="4.3.99.3"/>
    </reaction>
</comment>
<protein>
    <recommendedName>
        <fullName evidence="8">7-carboxy-7-deazaguanine synthase</fullName>
        <shortName evidence="8">CDG synthase</shortName>
        <ecNumber evidence="8">4.3.99.3</ecNumber>
    </recommendedName>
    <alternativeName>
        <fullName evidence="8">Queuosine biosynthesis protein QueE</fullName>
    </alternativeName>
</protein>
<feature type="domain" description="Radical SAM core" evidence="9">
    <location>
        <begin position="24"/>
        <end position="214"/>
    </location>
</feature>
<keyword evidence="8" id="KW-0671">Queuosine biosynthesis</keyword>
<evidence type="ECO:0000259" key="9">
    <source>
        <dbReference type="PROSITE" id="PS51918"/>
    </source>
</evidence>
<comment type="cofactor">
    <cofactor evidence="8">
        <name>[4Fe-4S] cluster</name>
        <dbReference type="ChEBI" id="CHEBI:49883"/>
    </cofactor>
    <text evidence="8">Binds 1 [4Fe-4S] cluster. The cluster is coordinated with 3 cysteines and an exchangeable S-adenosyl-L-methionine.</text>
</comment>
<comment type="subunit">
    <text evidence="8">Homodimer.</text>
</comment>
<evidence type="ECO:0000256" key="5">
    <source>
        <dbReference type="ARBA" id="ARBA00023004"/>
    </source>
</evidence>
<evidence type="ECO:0000256" key="3">
    <source>
        <dbReference type="ARBA" id="ARBA00022723"/>
    </source>
</evidence>
<feature type="binding site" evidence="8">
    <location>
        <begin position="43"/>
        <end position="45"/>
    </location>
    <ligand>
        <name>S-adenosyl-L-methionine</name>
        <dbReference type="ChEBI" id="CHEBI:59789"/>
    </ligand>
</feature>
<dbReference type="SFLD" id="SFLDS00029">
    <property type="entry name" value="Radical_SAM"/>
    <property type="match status" value="1"/>
</dbReference>
<dbReference type="RefSeq" id="WP_229728228.1">
    <property type="nucleotide sequence ID" value="NZ_BAABJF010000032.1"/>
</dbReference>
<organism evidence="10 11">
    <name type="scientific">Marinicella pacifica</name>
    <dbReference type="NCBI Taxonomy" id="1171543"/>
    <lineage>
        <taxon>Bacteria</taxon>
        <taxon>Pseudomonadati</taxon>
        <taxon>Pseudomonadota</taxon>
        <taxon>Gammaproteobacteria</taxon>
        <taxon>Lysobacterales</taxon>
        <taxon>Marinicellaceae</taxon>
        <taxon>Marinicella</taxon>
    </lineage>
</organism>
<keyword evidence="4 8" id="KW-0460">Magnesium</keyword>
<evidence type="ECO:0000313" key="10">
    <source>
        <dbReference type="EMBL" id="GGF88368.1"/>
    </source>
</evidence>
<name>A0A917CGI9_9GAMM</name>
<dbReference type="InterPro" id="IPR058240">
    <property type="entry name" value="rSAM_sf"/>
</dbReference>
<comment type="caution">
    <text evidence="10">The sequence shown here is derived from an EMBL/GenBank/DDBJ whole genome shotgun (WGS) entry which is preliminary data.</text>
</comment>
<feature type="binding site" evidence="8">
    <location>
        <position position="44"/>
    </location>
    <ligand>
        <name>[4Fe-4S] cluster</name>
        <dbReference type="ChEBI" id="CHEBI:49883"/>
        <note>4Fe-4S-S-AdoMet</note>
    </ligand>
</feature>
<sequence>MTEDRSEQLKIHEIFYSLQGESTLSGLPTVFVRLTGCPLRCVWCDTEYAFGGGQWMTYAAILAEVAQHKTPYVCVTGGEPLAQKRVHGLINRLIDADYTVSLETAGALSVSDVHPKVIKIIDLKAPGSGEMMKNDYANLDLVSENDQVKFVIADKEDYQWAVKTLKKYAINQRCQVLFSPVADVLPPRQLAEWILADHLPVRMQIQLHKHLWGDTPGT</sequence>
<dbReference type="GO" id="GO:0008616">
    <property type="term" value="P:tRNA queuosine(34) biosynthetic process"/>
    <property type="evidence" value="ECO:0007669"/>
    <property type="project" value="UniProtKB-UniRule"/>
</dbReference>
<dbReference type="InterPro" id="IPR007197">
    <property type="entry name" value="rSAM"/>
</dbReference>
<dbReference type="GO" id="GO:0016840">
    <property type="term" value="F:carbon-nitrogen lyase activity"/>
    <property type="evidence" value="ECO:0007669"/>
    <property type="project" value="UniProtKB-UniRule"/>
</dbReference>
<keyword evidence="3 8" id="KW-0479">Metal-binding</keyword>
<dbReference type="Proteomes" id="UP000605253">
    <property type="component" value="Unassembled WGS sequence"/>
</dbReference>
<dbReference type="AlphaFoldDB" id="A0A917CGI9"/>
<feature type="binding site" evidence="8">
    <location>
        <position position="46"/>
    </location>
    <ligand>
        <name>Mg(2+)</name>
        <dbReference type="ChEBI" id="CHEBI:18420"/>
    </ligand>
</feature>
<dbReference type="EC" id="4.3.99.3" evidence="8"/>
<dbReference type="CDD" id="cd01335">
    <property type="entry name" value="Radical_SAM"/>
    <property type="match status" value="1"/>
</dbReference>
<dbReference type="HAMAP" id="MF_00917">
    <property type="entry name" value="QueE"/>
    <property type="match status" value="1"/>
</dbReference>
<proteinExistence type="inferred from homology"/>
<dbReference type="GO" id="GO:1904047">
    <property type="term" value="F:S-adenosyl-L-methionine binding"/>
    <property type="evidence" value="ECO:0007669"/>
    <property type="project" value="UniProtKB-UniRule"/>
</dbReference>
<keyword evidence="6 8" id="KW-0411">Iron-sulfur</keyword>
<dbReference type="PROSITE" id="PS51918">
    <property type="entry name" value="RADICAL_SAM"/>
    <property type="match status" value="1"/>
</dbReference>
<dbReference type="SUPFAM" id="SSF102114">
    <property type="entry name" value="Radical SAM enzymes"/>
    <property type="match status" value="1"/>
</dbReference>
<accession>A0A917CGI9</accession>
<feature type="binding site" evidence="8">
    <location>
        <position position="37"/>
    </location>
    <ligand>
        <name>[4Fe-4S] cluster</name>
        <dbReference type="ChEBI" id="CHEBI:49883"/>
        <note>4Fe-4S-S-AdoMet</note>
    </ligand>
</feature>
<feature type="binding site" evidence="8">
    <location>
        <begin position="18"/>
        <end position="20"/>
    </location>
    <ligand>
        <name>substrate</name>
    </ligand>
</feature>
<keyword evidence="11" id="KW-1185">Reference proteome</keyword>
<keyword evidence="1 8" id="KW-0004">4Fe-4S</keyword>
<dbReference type="PANTHER" id="PTHR42836">
    <property type="entry name" value="7-CARBOXY-7-DEAZAGUANINE SYNTHASE"/>
    <property type="match status" value="1"/>
</dbReference>
<keyword evidence="7 8" id="KW-0456">Lyase</keyword>
<evidence type="ECO:0000256" key="2">
    <source>
        <dbReference type="ARBA" id="ARBA00022691"/>
    </source>
</evidence>
<evidence type="ECO:0000256" key="6">
    <source>
        <dbReference type="ARBA" id="ARBA00023014"/>
    </source>
</evidence>
<evidence type="ECO:0000256" key="4">
    <source>
        <dbReference type="ARBA" id="ARBA00022842"/>
    </source>
</evidence>
<dbReference type="InterPro" id="IPR013785">
    <property type="entry name" value="Aldolase_TIM"/>
</dbReference>
<comment type="cofactor">
    <cofactor evidence="8">
        <name>Mg(2+)</name>
        <dbReference type="ChEBI" id="CHEBI:18420"/>
    </cofactor>
</comment>
<comment type="caution">
    <text evidence="8">Lacks conserved residue(s) required for the propagation of feature annotation.</text>
</comment>
<gene>
    <name evidence="8 10" type="primary">queE</name>
    <name evidence="10" type="ORF">GCM10011365_06930</name>
</gene>
<dbReference type="InterPro" id="IPR024924">
    <property type="entry name" value="7-CO-7-deazaguanine_synth-like"/>
</dbReference>
<keyword evidence="2 8" id="KW-0949">S-adenosyl-L-methionine</keyword>
<evidence type="ECO:0000313" key="11">
    <source>
        <dbReference type="Proteomes" id="UP000605253"/>
    </source>
</evidence>
<dbReference type="InterPro" id="IPR027621">
    <property type="entry name" value="rSAM_QueE_gams"/>
</dbReference>
<dbReference type="GO" id="GO:0000287">
    <property type="term" value="F:magnesium ion binding"/>
    <property type="evidence" value="ECO:0007669"/>
    <property type="project" value="UniProtKB-UniRule"/>
</dbReference>
<feature type="binding site" evidence="8">
    <location>
        <position position="33"/>
    </location>
    <ligand>
        <name>substrate</name>
    </ligand>
</feature>
<comment type="pathway">
    <text evidence="8">Purine metabolism; 7-cyano-7-deazaguanine biosynthesis.</text>
</comment>
<dbReference type="PANTHER" id="PTHR42836:SF1">
    <property type="entry name" value="7-CARBOXY-7-DEAZAGUANINE SYNTHASE"/>
    <property type="match status" value="1"/>
</dbReference>
<keyword evidence="5 8" id="KW-0408">Iron</keyword>
<reference evidence="10" key="1">
    <citation type="journal article" date="2014" name="Int. J. Syst. Evol. Microbiol.">
        <title>Complete genome sequence of Corynebacterium casei LMG S-19264T (=DSM 44701T), isolated from a smear-ripened cheese.</title>
        <authorList>
            <consortium name="US DOE Joint Genome Institute (JGI-PGF)"/>
            <person name="Walter F."/>
            <person name="Albersmeier A."/>
            <person name="Kalinowski J."/>
            <person name="Ruckert C."/>
        </authorList>
    </citation>
    <scope>NUCLEOTIDE SEQUENCE</scope>
    <source>
        <strain evidence="10">CGMCC 1.12181</strain>
    </source>
</reference>
<reference evidence="10" key="2">
    <citation type="submission" date="2020-09" db="EMBL/GenBank/DDBJ databases">
        <authorList>
            <person name="Sun Q."/>
            <person name="Zhou Y."/>
        </authorList>
    </citation>
    <scope>NUCLEOTIDE SEQUENCE</scope>
    <source>
        <strain evidence="10">CGMCC 1.12181</strain>
    </source>
</reference>
<evidence type="ECO:0000256" key="8">
    <source>
        <dbReference type="HAMAP-Rule" id="MF_00917"/>
    </source>
</evidence>
<feature type="binding site" evidence="8">
    <location>
        <position position="41"/>
    </location>
    <ligand>
        <name>[4Fe-4S] cluster</name>
        <dbReference type="ChEBI" id="CHEBI:49883"/>
        <note>4Fe-4S-S-AdoMet</note>
    </ligand>
</feature>
<dbReference type="Pfam" id="PF04055">
    <property type="entry name" value="Radical_SAM"/>
    <property type="match status" value="1"/>
</dbReference>
<feature type="binding site" evidence="8">
    <location>
        <position position="78"/>
    </location>
    <ligand>
        <name>S-adenosyl-L-methionine</name>
        <dbReference type="ChEBI" id="CHEBI:59789"/>
    </ligand>
</feature>
<dbReference type="EMBL" id="BMEO01000002">
    <property type="protein sequence ID" value="GGF88368.1"/>
    <property type="molecule type" value="Genomic_DNA"/>
</dbReference>
<dbReference type="GO" id="GO:0051539">
    <property type="term" value="F:4 iron, 4 sulfur cluster binding"/>
    <property type="evidence" value="ECO:0007669"/>
    <property type="project" value="UniProtKB-UniRule"/>
</dbReference>
<evidence type="ECO:0000256" key="1">
    <source>
        <dbReference type="ARBA" id="ARBA00022485"/>
    </source>
</evidence>
<dbReference type="PIRSF" id="PIRSF000370">
    <property type="entry name" value="QueE"/>
    <property type="match status" value="1"/>
</dbReference>
<feature type="binding site" evidence="8">
    <location>
        <position position="76"/>
    </location>
    <ligand>
        <name>substrate</name>
    </ligand>
</feature>
<dbReference type="NCBIfam" id="TIGR04349">
    <property type="entry name" value="rSAM_QueE_gams"/>
    <property type="match status" value="1"/>
</dbReference>
<dbReference type="Gene3D" id="3.20.20.70">
    <property type="entry name" value="Aldolase class I"/>
    <property type="match status" value="1"/>
</dbReference>